<dbReference type="InterPro" id="IPR050287">
    <property type="entry name" value="MTA/SAH_deaminase"/>
</dbReference>
<organism evidence="3">
    <name type="scientific">marine sediment metagenome</name>
    <dbReference type="NCBI Taxonomy" id="412755"/>
    <lineage>
        <taxon>unclassified sequences</taxon>
        <taxon>metagenomes</taxon>
        <taxon>ecological metagenomes</taxon>
    </lineage>
</organism>
<name>X1HJS7_9ZZZZ</name>
<accession>X1HJS7</accession>
<dbReference type="PANTHER" id="PTHR43794:SF11">
    <property type="entry name" value="AMIDOHYDROLASE-RELATED DOMAIN-CONTAINING PROTEIN"/>
    <property type="match status" value="1"/>
</dbReference>
<dbReference type="PANTHER" id="PTHR43794">
    <property type="entry name" value="AMINOHYDROLASE SSNA-RELATED"/>
    <property type="match status" value="1"/>
</dbReference>
<evidence type="ECO:0000313" key="3">
    <source>
        <dbReference type="EMBL" id="GAH57315.1"/>
    </source>
</evidence>
<dbReference type="Pfam" id="PF01979">
    <property type="entry name" value="Amidohydro_1"/>
    <property type="match status" value="1"/>
</dbReference>
<gene>
    <name evidence="3" type="ORF">S03H2_38581</name>
</gene>
<reference evidence="3" key="1">
    <citation type="journal article" date="2014" name="Front. Microbiol.">
        <title>High frequency of phylogenetically diverse reductive dehalogenase-homologous genes in deep subseafloor sedimentary metagenomes.</title>
        <authorList>
            <person name="Kawai M."/>
            <person name="Futagami T."/>
            <person name="Toyoda A."/>
            <person name="Takaki Y."/>
            <person name="Nishi S."/>
            <person name="Hori S."/>
            <person name="Arai W."/>
            <person name="Tsubouchi T."/>
            <person name="Morono Y."/>
            <person name="Uchiyama I."/>
            <person name="Ito T."/>
            <person name="Fujiyama A."/>
            <person name="Inagaki F."/>
            <person name="Takami H."/>
        </authorList>
    </citation>
    <scope>NUCLEOTIDE SEQUENCE</scope>
    <source>
        <strain evidence="3">Expedition CK06-06</strain>
    </source>
</reference>
<dbReference type="Gene3D" id="2.30.40.10">
    <property type="entry name" value="Urease, subunit C, domain 1"/>
    <property type="match status" value="1"/>
</dbReference>
<dbReference type="AlphaFoldDB" id="X1HJS7"/>
<dbReference type="InterPro" id="IPR011059">
    <property type="entry name" value="Metal-dep_hydrolase_composite"/>
</dbReference>
<feature type="non-terminal residue" evidence="3">
    <location>
        <position position="276"/>
    </location>
</feature>
<evidence type="ECO:0000256" key="1">
    <source>
        <dbReference type="ARBA" id="ARBA00022801"/>
    </source>
</evidence>
<dbReference type="SUPFAM" id="SSF51338">
    <property type="entry name" value="Composite domain of metallo-dependent hydrolases"/>
    <property type="match status" value="1"/>
</dbReference>
<feature type="non-terminal residue" evidence="3">
    <location>
        <position position="1"/>
    </location>
</feature>
<evidence type="ECO:0000259" key="2">
    <source>
        <dbReference type="Pfam" id="PF01979"/>
    </source>
</evidence>
<proteinExistence type="predicted"/>
<dbReference type="InterPro" id="IPR032466">
    <property type="entry name" value="Metal_Hydrolase"/>
</dbReference>
<keyword evidence="1" id="KW-0378">Hydrolase</keyword>
<protein>
    <recommendedName>
        <fullName evidence="2">Amidohydrolase-related domain-containing protein</fullName>
    </recommendedName>
</protein>
<dbReference type="GO" id="GO:0016810">
    <property type="term" value="F:hydrolase activity, acting on carbon-nitrogen (but not peptide) bonds"/>
    <property type="evidence" value="ECO:0007669"/>
    <property type="project" value="InterPro"/>
</dbReference>
<dbReference type="InterPro" id="IPR006680">
    <property type="entry name" value="Amidohydro-rel"/>
</dbReference>
<sequence length="276" mass="31006">TFNDRNQIIEDGAVLIEEDRIIKIGISSDLLTKYKKDVTEIVDAHGGLILPGFINAHSHTYSAFARGMPLEKKLPGDFLEILQKIWWKLDLALNEEDIYYSALISAIDAIKSGTTTIIDHHASPNSCKNSLKRISEALIKVGLRGCLSYEVSDRNGKDSALEGIEENIRHIKWCNENKNSLISASFGLHAPFTLSNDTLKICNDREKEFKTGFHIHLAEGQIDVEDSKRKYKKSVVSRLKERGILGEKTIAAHCIHLTDDDLNILYKTKTNVVHNP</sequence>
<dbReference type="Gene3D" id="3.20.20.140">
    <property type="entry name" value="Metal-dependent hydrolases"/>
    <property type="match status" value="1"/>
</dbReference>
<feature type="domain" description="Amidohydrolase-related" evidence="2">
    <location>
        <begin position="49"/>
        <end position="276"/>
    </location>
</feature>
<dbReference type="EMBL" id="BARU01023797">
    <property type="protein sequence ID" value="GAH57315.1"/>
    <property type="molecule type" value="Genomic_DNA"/>
</dbReference>
<comment type="caution">
    <text evidence="3">The sequence shown here is derived from an EMBL/GenBank/DDBJ whole genome shotgun (WGS) entry which is preliminary data.</text>
</comment>
<dbReference type="SUPFAM" id="SSF51556">
    <property type="entry name" value="Metallo-dependent hydrolases"/>
    <property type="match status" value="1"/>
</dbReference>